<protein>
    <recommendedName>
        <fullName evidence="9">Periplasmic chaperone PpiD</fullName>
    </recommendedName>
    <alternativeName>
        <fullName evidence="10">Periplasmic folding chaperone</fullName>
    </alternativeName>
</protein>
<gene>
    <name evidence="13" type="ordered locus">CA2559_04195</name>
</gene>
<dbReference type="Pfam" id="PF13616">
    <property type="entry name" value="Rotamase_3"/>
    <property type="match status" value="1"/>
</dbReference>
<dbReference type="EMBL" id="CP002046">
    <property type="protein sequence ID" value="EAP87928.1"/>
    <property type="molecule type" value="Genomic_DNA"/>
</dbReference>
<dbReference type="GO" id="GO:0003755">
    <property type="term" value="F:peptidyl-prolyl cis-trans isomerase activity"/>
    <property type="evidence" value="ECO:0007669"/>
    <property type="project" value="UniProtKB-KW"/>
</dbReference>
<dbReference type="InterPro" id="IPR000297">
    <property type="entry name" value="PPIase_PpiC"/>
</dbReference>
<dbReference type="Gene3D" id="3.10.50.40">
    <property type="match status" value="2"/>
</dbReference>
<evidence type="ECO:0000256" key="6">
    <source>
        <dbReference type="ARBA" id="ARBA00023136"/>
    </source>
</evidence>
<reference evidence="13 14" key="1">
    <citation type="journal article" date="2010" name="J. Bacteriol.">
        <title>The complete genome sequence of Croceibacter atlanticus HTCC2559T.</title>
        <authorList>
            <person name="Oh H.M."/>
            <person name="Kang I."/>
            <person name="Ferriera S."/>
            <person name="Giovannoni S.J."/>
            <person name="Cho J.C."/>
        </authorList>
    </citation>
    <scope>NUCLEOTIDE SEQUENCE [LARGE SCALE GENOMIC DNA]</scope>
    <source>
        <strain evidence="14">ATCC BAA-628 / HTCC2559 / KCTC 12090</strain>
    </source>
</reference>
<dbReference type="SUPFAM" id="SSF54534">
    <property type="entry name" value="FKBP-like"/>
    <property type="match status" value="1"/>
</dbReference>
<dbReference type="SUPFAM" id="SSF109998">
    <property type="entry name" value="Triger factor/SurA peptide-binding domain-like"/>
    <property type="match status" value="1"/>
</dbReference>
<dbReference type="eggNOG" id="COG0760">
    <property type="taxonomic scope" value="Bacteria"/>
</dbReference>
<evidence type="ECO:0000256" key="8">
    <source>
        <dbReference type="ARBA" id="ARBA00038408"/>
    </source>
</evidence>
<keyword evidence="2" id="KW-1003">Cell membrane</keyword>
<dbReference type="Pfam" id="PF13145">
    <property type="entry name" value="Rotamase_2"/>
    <property type="match status" value="1"/>
</dbReference>
<dbReference type="OrthoDB" id="9812372at2"/>
<evidence type="ECO:0000259" key="12">
    <source>
        <dbReference type="PROSITE" id="PS50198"/>
    </source>
</evidence>
<evidence type="ECO:0000256" key="10">
    <source>
        <dbReference type="ARBA" id="ARBA00042775"/>
    </source>
</evidence>
<accession>A3U6R1</accession>
<evidence type="ECO:0000256" key="4">
    <source>
        <dbReference type="ARBA" id="ARBA00022692"/>
    </source>
</evidence>
<proteinExistence type="inferred from homology"/>
<dbReference type="Proteomes" id="UP000002297">
    <property type="component" value="Chromosome"/>
</dbReference>
<evidence type="ECO:0000256" key="7">
    <source>
        <dbReference type="ARBA" id="ARBA00023186"/>
    </source>
</evidence>
<keyword evidence="3" id="KW-0997">Cell inner membrane</keyword>
<dbReference type="InterPro" id="IPR027304">
    <property type="entry name" value="Trigger_fact/SurA_dom_sf"/>
</dbReference>
<evidence type="ECO:0000256" key="2">
    <source>
        <dbReference type="ARBA" id="ARBA00022475"/>
    </source>
</evidence>
<evidence type="ECO:0000313" key="13">
    <source>
        <dbReference type="EMBL" id="EAP87928.1"/>
    </source>
</evidence>
<dbReference type="PANTHER" id="PTHR47529">
    <property type="entry name" value="PEPTIDYL-PROLYL CIS-TRANS ISOMERASE D"/>
    <property type="match status" value="1"/>
</dbReference>
<dbReference type="HOGENOM" id="CLU_023843_0_1_10"/>
<evidence type="ECO:0000256" key="1">
    <source>
        <dbReference type="ARBA" id="ARBA00004382"/>
    </source>
</evidence>
<evidence type="ECO:0000256" key="11">
    <source>
        <dbReference type="PROSITE-ProRule" id="PRU00278"/>
    </source>
</evidence>
<comment type="subcellular location">
    <subcellularLocation>
        <location evidence="1">Cell inner membrane</location>
        <topology evidence="1">Single-pass type II membrane protein</topology>
        <orientation evidence="1">Periplasmic side</orientation>
    </subcellularLocation>
</comment>
<dbReference type="GeneID" id="89452631"/>
<name>A3U6R1_CROAH</name>
<keyword evidence="14" id="KW-1185">Reference proteome</keyword>
<dbReference type="RefSeq" id="WP_013186604.1">
    <property type="nucleotide sequence ID" value="NC_014230.1"/>
</dbReference>
<keyword evidence="6" id="KW-0472">Membrane</keyword>
<keyword evidence="11 13" id="KW-0413">Isomerase</keyword>
<dbReference type="PROSITE" id="PS50198">
    <property type="entry name" value="PPIC_PPIASE_2"/>
    <property type="match status" value="1"/>
</dbReference>
<feature type="domain" description="PpiC" evidence="12">
    <location>
        <begin position="341"/>
        <end position="447"/>
    </location>
</feature>
<evidence type="ECO:0000256" key="9">
    <source>
        <dbReference type="ARBA" id="ARBA00040743"/>
    </source>
</evidence>
<keyword evidence="5" id="KW-1133">Transmembrane helix</keyword>
<keyword evidence="7" id="KW-0143">Chaperone</keyword>
<evidence type="ECO:0000256" key="5">
    <source>
        <dbReference type="ARBA" id="ARBA00022989"/>
    </source>
</evidence>
<evidence type="ECO:0000313" key="14">
    <source>
        <dbReference type="Proteomes" id="UP000002297"/>
    </source>
</evidence>
<sequence length="700" mass="77271">MAVLNKIRERSIFLIIIIALALFSFVLADVIRNGGFSSSKGENTVATVGGENIDRTEFAKQVDLYSKQLGPNASTMQAVNRVYDAKVREVVLAQQFEKLGIEVSPEQLKATMALQLEGNPTFSDENGTFSEQKLQEYLANIKASSPQAYEQWKNYEDQVALAAKETQYFNMIKAGVGATLLEGKQAYLLENNTVDVEYVKIPWTAVDESEAQVSKDEIKAYIKAHPDKYTVEAGRDLQYVLFEEKASDADVEDMKAEVAAMAENRVESGDTLLGLKNSKNLETFVNANSDVRYDGNYKFKKNLPKDFADELFNLNKGEVYGPYRDGNTLKLSRLEDTKSMPDSAKARHILISYTGLQTATDVERTEEEAKQLADSLASVLRRDRNKFTDFATTYSADKVSGAKGGDLGFFTPGRMVPVFNDYVFQNNEGDLGVVKSQFGFHIIDIQEQTDKEKAVKLATIVREIEASEKTTNDLFAETTKFEIAASKGDFAELAKSSDLTARPVKGVKALDENIPGVGRQRSIVSWAFNEETNVGDVKRFDVPQGYVVVQVTGENEKGLMNVEDASITATPIIKNNKKAEILKSRIKGNTLAEIAQNQGVQIQTSNALNLKSPTLTGAGNEPEVVGAAFSLKEGATSAPLQGKNGVYVVKVVKRNEATPLDNYKAFSFQESNKRTSGVNTKAYNALKEATEIEDNRSRFY</sequence>
<organism evidence="13 14">
    <name type="scientific">Croceibacter atlanticus (strain ATCC BAA-628 / JCM 21780 / CIP 108009 / IAM 15332 / KCTC 12090 / HTCC2559)</name>
    <dbReference type="NCBI Taxonomy" id="216432"/>
    <lineage>
        <taxon>Bacteria</taxon>
        <taxon>Pseudomonadati</taxon>
        <taxon>Bacteroidota</taxon>
        <taxon>Flavobacteriia</taxon>
        <taxon>Flavobacteriales</taxon>
        <taxon>Flavobacteriaceae</taxon>
        <taxon>Croceibacter</taxon>
    </lineage>
</organism>
<evidence type="ECO:0000256" key="3">
    <source>
        <dbReference type="ARBA" id="ARBA00022519"/>
    </source>
</evidence>
<keyword evidence="4" id="KW-0812">Transmembrane</keyword>
<dbReference type="InterPro" id="IPR046357">
    <property type="entry name" value="PPIase_dom_sf"/>
</dbReference>
<dbReference type="KEGG" id="cat:CA2559_04195"/>
<comment type="similarity">
    <text evidence="8">Belongs to the PpiD chaperone family.</text>
</comment>
<dbReference type="Pfam" id="PF13623">
    <property type="entry name" value="SurA_N_2"/>
    <property type="match status" value="1"/>
</dbReference>
<dbReference type="PANTHER" id="PTHR47529:SF1">
    <property type="entry name" value="PERIPLASMIC CHAPERONE PPID"/>
    <property type="match status" value="1"/>
</dbReference>
<dbReference type="AlphaFoldDB" id="A3U6R1"/>
<dbReference type="STRING" id="216432.CA2559_04195"/>
<keyword evidence="11" id="KW-0697">Rotamase</keyword>
<dbReference type="GO" id="GO:0005886">
    <property type="term" value="C:plasma membrane"/>
    <property type="evidence" value="ECO:0007669"/>
    <property type="project" value="UniProtKB-SubCell"/>
</dbReference>
<dbReference type="InterPro" id="IPR052029">
    <property type="entry name" value="PpiD_chaperone"/>
</dbReference>